<dbReference type="AlphaFoldDB" id="A0A6A5V5U9"/>
<dbReference type="PANTHER" id="PTHR16631:SF13">
    <property type="entry name" value="GLUCAN ENDO-1,3-BETA-GLUCOSIDASE EGLC-RELATED"/>
    <property type="match status" value="1"/>
</dbReference>
<evidence type="ECO:0000256" key="22">
    <source>
        <dbReference type="SAM" id="MobiDB-lite"/>
    </source>
</evidence>
<evidence type="ECO:0000256" key="11">
    <source>
        <dbReference type="ARBA" id="ARBA00022729"/>
    </source>
</evidence>
<keyword evidence="25" id="KW-1185">Reference proteome</keyword>
<keyword evidence="12 24" id="KW-0378">Hydrolase</keyword>
<feature type="compositionally biased region" description="Low complexity" evidence="22">
    <location>
        <begin position="318"/>
        <end position="332"/>
    </location>
</feature>
<keyword evidence="18" id="KW-0624">Polysaccharide degradation</keyword>
<evidence type="ECO:0000256" key="10">
    <source>
        <dbReference type="ARBA" id="ARBA00022622"/>
    </source>
</evidence>
<feature type="compositionally biased region" description="Low complexity" evidence="22">
    <location>
        <begin position="541"/>
        <end position="585"/>
    </location>
</feature>
<evidence type="ECO:0000256" key="3">
    <source>
        <dbReference type="ARBA" id="ARBA00004609"/>
    </source>
</evidence>
<comment type="catalytic activity">
    <reaction evidence="1">
        <text>Hydrolysis of (1-&gt;3)-beta-D-glucosidic linkages in (1-&gt;3)-beta-D-glucans.</text>
        <dbReference type="EC" id="3.2.1.39"/>
    </reaction>
</comment>
<keyword evidence="7" id="KW-1003">Cell membrane</keyword>
<dbReference type="InterPro" id="IPR017853">
    <property type="entry name" value="GH"/>
</dbReference>
<dbReference type="GO" id="GO:0071555">
    <property type="term" value="P:cell wall organization"/>
    <property type="evidence" value="ECO:0007669"/>
    <property type="project" value="UniProtKB-KW"/>
</dbReference>
<keyword evidence="16" id="KW-0449">Lipoprotein</keyword>
<comment type="function">
    <text evidence="19">Glucanases play a role in cell expansion during growth, in cell-cell fusion during mating, and in spore release during sporulation. This enzyme may be involved in beta-glucan degradation and also function biosynthetically as a transglycosylase.</text>
</comment>
<keyword evidence="11 23" id="KW-0732">Signal</keyword>
<dbReference type="GO" id="GO:0005576">
    <property type="term" value="C:extracellular region"/>
    <property type="evidence" value="ECO:0007669"/>
    <property type="project" value="TreeGrafter"/>
</dbReference>
<dbReference type="SUPFAM" id="SSF51445">
    <property type="entry name" value="(Trans)glycosidases"/>
    <property type="match status" value="1"/>
</dbReference>
<reference evidence="24" key="1">
    <citation type="journal article" date="2020" name="Stud. Mycol.">
        <title>101 Dothideomycetes genomes: a test case for predicting lifestyles and emergence of pathogens.</title>
        <authorList>
            <person name="Haridas S."/>
            <person name="Albert R."/>
            <person name="Binder M."/>
            <person name="Bloem J."/>
            <person name="Labutti K."/>
            <person name="Salamov A."/>
            <person name="Andreopoulos B."/>
            <person name="Baker S."/>
            <person name="Barry K."/>
            <person name="Bills G."/>
            <person name="Bluhm B."/>
            <person name="Cannon C."/>
            <person name="Castanera R."/>
            <person name="Culley D."/>
            <person name="Daum C."/>
            <person name="Ezra D."/>
            <person name="Gonzalez J."/>
            <person name="Henrissat B."/>
            <person name="Kuo A."/>
            <person name="Liang C."/>
            <person name="Lipzen A."/>
            <person name="Lutzoni F."/>
            <person name="Magnuson J."/>
            <person name="Mondo S."/>
            <person name="Nolan M."/>
            <person name="Ohm R."/>
            <person name="Pangilinan J."/>
            <person name="Park H.-J."/>
            <person name="Ramirez L."/>
            <person name="Alfaro M."/>
            <person name="Sun H."/>
            <person name="Tritt A."/>
            <person name="Yoshinaga Y."/>
            <person name="Zwiers L.-H."/>
            <person name="Turgeon B."/>
            <person name="Goodwin S."/>
            <person name="Spatafora J."/>
            <person name="Crous P."/>
            <person name="Grigoriev I."/>
        </authorList>
    </citation>
    <scope>NUCLEOTIDE SEQUENCE</scope>
    <source>
        <strain evidence="24">CBS 107.79</strain>
    </source>
</reference>
<evidence type="ECO:0000256" key="8">
    <source>
        <dbReference type="ARBA" id="ARBA00022512"/>
    </source>
</evidence>
<comment type="similarity">
    <text evidence="4">Belongs to the glycosyl hydrolase 17 family.</text>
</comment>
<dbReference type="Proteomes" id="UP000800036">
    <property type="component" value="Unassembled WGS sequence"/>
</dbReference>
<dbReference type="PANTHER" id="PTHR16631">
    <property type="entry name" value="GLUCAN 1,3-BETA-GLUCOSIDASE"/>
    <property type="match status" value="1"/>
</dbReference>
<feature type="chain" id="PRO_5025498959" description="Probable glucan endo-1,3-beta-glucosidase eglC" evidence="23">
    <location>
        <begin position="19"/>
        <end position="608"/>
    </location>
</feature>
<feature type="compositionally biased region" description="Polar residues" evidence="22">
    <location>
        <begin position="353"/>
        <end position="363"/>
    </location>
</feature>
<evidence type="ECO:0000313" key="25">
    <source>
        <dbReference type="Proteomes" id="UP000800036"/>
    </source>
</evidence>
<evidence type="ECO:0000256" key="12">
    <source>
        <dbReference type="ARBA" id="ARBA00022801"/>
    </source>
</evidence>
<keyword evidence="9" id="KW-0964">Secreted</keyword>
<evidence type="ECO:0000256" key="23">
    <source>
        <dbReference type="SAM" id="SignalP"/>
    </source>
</evidence>
<dbReference type="GO" id="GO:0000272">
    <property type="term" value="P:polysaccharide catabolic process"/>
    <property type="evidence" value="ECO:0007669"/>
    <property type="project" value="UniProtKB-KW"/>
</dbReference>
<dbReference type="GO" id="GO:0042973">
    <property type="term" value="F:glucan endo-1,3-beta-D-glucosidase activity"/>
    <property type="evidence" value="ECO:0007669"/>
    <property type="project" value="UniProtKB-EC"/>
</dbReference>
<evidence type="ECO:0000256" key="9">
    <source>
        <dbReference type="ARBA" id="ARBA00022525"/>
    </source>
</evidence>
<evidence type="ECO:0000256" key="6">
    <source>
        <dbReference type="ARBA" id="ARBA00019762"/>
    </source>
</evidence>
<dbReference type="PROSITE" id="PS00587">
    <property type="entry name" value="GLYCOSYL_HYDROL_F17"/>
    <property type="match status" value="1"/>
</dbReference>
<feature type="signal peptide" evidence="23">
    <location>
        <begin position="1"/>
        <end position="18"/>
    </location>
</feature>
<accession>A0A6A5V5U9</accession>
<evidence type="ECO:0000256" key="16">
    <source>
        <dbReference type="ARBA" id="ARBA00023288"/>
    </source>
</evidence>
<evidence type="ECO:0000256" key="13">
    <source>
        <dbReference type="ARBA" id="ARBA00023136"/>
    </source>
</evidence>
<keyword evidence="17" id="KW-0961">Cell wall biogenesis/degradation</keyword>
<evidence type="ECO:0000256" key="4">
    <source>
        <dbReference type="ARBA" id="ARBA00008773"/>
    </source>
</evidence>
<dbReference type="GO" id="GO:0009986">
    <property type="term" value="C:cell surface"/>
    <property type="evidence" value="ECO:0007669"/>
    <property type="project" value="TreeGrafter"/>
</dbReference>
<evidence type="ECO:0000256" key="5">
    <source>
        <dbReference type="ARBA" id="ARBA00012780"/>
    </source>
</evidence>
<evidence type="ECO:0000256" key="15">
    <source>
        <dbReference type="ARBA" id="ARBA00023277"/>
    </source>
</evidence>
<dbReference type="InterPro" id="IPR050732">
    <property type="entry name" value="Beta-glucan_modifiers"/>
</dbReference>
<comment type="subcellular location">
    <subcellularLocation>
        <location evidence="3">Cell membrane</location>
        <topology evidence="3">Lipid-anchor</topology>
        <topology evidence="3">GPI-anchor</topology>
    </subcellularLocation>
    <subcellularLocation>
        <location evidence="2">Secreted</location>
        <location evidence="2">Cell wall</location>
    </subcellularLocation>
</comment>
<dbReference type="GO" id="GO:0005886">
    <property type="term" value="C:plasma membrane"/>
    <property type="evidence" value="ECO:0007669"/>
    <property type="project" value="UniProtKB-SubCell"/>
</dbReference>
<dbReference type="Gene3D" id="3.20.20.80">
    <property type="entry name" value="Glycosidases"/>
    <property type="match status" value="1"/>
</dbReference>
<feature type="region of interest" description="Disordered" evidence="22">
    <location>
        <begin position="541"/>
        <end position="594"/>
    </location>
</feature>
<evidence type="ECO:0000256" key="19">
    <source>
        <dbReference type="ARBA" id="ARBA00025152"/>
    </source>
</evidence>
<sequence>MILETIVLLLQLLLHTAAETPGQIYTGFSYGAFWSETEPKRYKDFLRQFTLAKNLPNVPVPFTSARLYQSGQWLAPTEPSEAFQAAIETNTTLLLGLWLPIENDLQALDKAFDKFGQKLADLVIGIAVGNEDIYRGSEECIKAEGKPCPMTATADTVMGEITRVKEFLQSKPWYKLFKNLPPIGHADTARNAALQNADFVGANIFPFWHHDPVNKAWESFESSLQSVKERAGNKRVWITETGWPSAGTDPMANLENMQKYWSIVGCSLLGKYTTFWFELEKDTHDIGNLDWGIIDVDSQKPKLKDLSCPGQPGPPALPSASTDSSSKTTDPSPVAPSEKTFLPTVSAPVPEKPSTTVLDNESTPAPVDGSTTHVTITSTVTVQPTPGNEAPSTQEDIVHIHVTVTSYVTVDETVHLTSMSQTSSSRPVVFVTEPTGCITISIDPASGQRVTISNPPVNGKCLAPTYAPPSSASAVLQDATASPKPTVFVTEATGCITVSKDANGKEVTVASNPPVDRKCPPATYVPPSSKKKVTVIVSPSSVTTAGSPHSSSIISTPSSLVPPTSPLSKPTSVSGSALPASSAPPKRACRRKRHAEPLRSKFCANGHC</sequence>
<protein>
    <recommendedName>
        <fullName evidence="6">Probable glucan endo-1,3-beta-glucosidase eglC</fullName>
        <ecNumber evidence="5">3.2.1.39</ecNumber>
    </recommendedName>
    <alternativeName>
        <fullName evidence="20">Endo-1,3-beta-glucanase eglC</fullName>
    </alternativeName>
    <alternativeName>
        <fullName evidence="21">Laminarinase eglC</fullName>
    </alternativeName>
</protein>
<organism evidence="24 25">
    <name type="scientific">Bimuria novae-zelandiae CBS 107.79</name>
    <dbReference type="NCBI Taxonomy" id="1447943"/>
    <lineage>
        <taxon>Eukaryota</taxon>
        <taxon>Fungi</taxon>
        <taxon>Dikarya</taxon>
        <taxon>Ascomycota</taxon>
        <taxon>Pezizomycotina</taxon>
        <taxon>Dothideomycetes</taxon>
        <taxon>Pleosporomycetidae</taxon>
        <taxon>Pleosporales</taxon>
        <taxon>Massarineae</taxon>
        <taxon>Didymosphaeriaceae</taxon>
        <taxon>Bimuria</taxon>
    </lineage>
</organism>
<keyword evidence="13" id="KW-0472">Membrane</keyword>
<keyword evidence="15" id="KW-0119">Carbohydrate metabolism</keyword>
<keyword evidence="10" id="KW-0336">GPI-anchor</keyword>
<dbReference type="EMBL" id="ML976684">
    <property type="protein sequence ID" value="KAF1972813.1"/>
    <property type="molecule type" value="Genomic_DNA"/>
</dbReference>
<evidence type="ECO:0000256" key="14">
    <source>
        <dbReference type="ARBA" id="ARBA00023180"/>
    </source>
</evidence>
<evidence type="ECO:0000256" key="7">
    <source>
        <dbReference type="ARBA" id="ARBA00022475"/>
    </source>
</evidence>
<evidence type="ECO:0000256" key="20">
    <source>
        <dbReference type="ARBA" id="ARBA00032134"/>
    </source>
</evidence>
<dbReference type="GO" id="GO:0098552">
    <property type="term" value="C:side of membrane"/>
    <property type="evidence" value="ECO:0007669"/>
    <property type="project" value="UniProtKB-KW"/>
</dbReference>
<evidence type="ECO:0000256" key="2">
    <source>
        <dbReference type="ARBA" id="ARBA00004191"/>
    </source>
</evidence>
<keyword evidence="14" id="KW-0325">Glycoprotein</keyword>
<evidence type="ECO:0000256" key="21">
    <source>
        <dbReference type="ARBA" id="ARBA00032906"/>
    </source>
</evidence>
<dbReference type="OrthoDB" id="77201at2759"/>
<evidence type="ECO:0000313" key="24">
    <source>
        <dbReference type="EMBL" id="KAF1972813.1"/>
    </source>
</evidence>
<dbReference type="EC" id="3.2.1.39" evidence="5"/>
<feature type="region of interest" description="Disordered" evidence="22">
    <location>
        <begin position="302"/>
        <end position="371"/>
    </location>
</feature>
<evidence type="ECO:0000256" key="17">
    <source>
        <dbReference type="ARBA" id="ARBA00023316"/>
    </source>
</evidence>
<name>A0A6A5V5U9_9PLEO</name>
<proteinExistence type="inferred from homology"/>
<gene>
    <name evidence="24" type="ORF">BU23DRAFT_599283</name>
</gene>
<keyword evidence="8" id="KW-0134">Cell wall</keyword>
<dbReference type="GO" id="GO:0009277">
    <property type="term" value="C:fungal-type cell wall"/>
    <property type="evidence" value="ECO:0007669"/>
    <property type="project" value="TreeGrafter"/>
</dbReference>
<evidence type="ECO:0000256" key="1">
    <source>
        <dbReference type="ARBA" id="ARBA00000382"/>
    </source>
</evidence>
<evidence type="ECO:0000256" key="18">
    <source>
        <dbReference type="ARBA" id="ARBA00023326"/>
    </source>
</evidence>
<dbReference type="InterPro" id="IPR000490">
    <property type="entry name" value="Glyco_hydro_17"/>
</dbReference>